<keyword evidence="2" id="KW-1185">Reference proteome</keyword>
<sequence>MKKVLIYYEQKQHKNSIELLAVARLIYGGTSADEEHTEAYETYGVSLEPTGSEANGLFDFLIQICGDSAQRERRALAPCQEHDQDNSPGCDALYMTSILAELQQEYQFDCILFPATHMGRMLAPRLAMRLQTGLVADVTDIRYKDGIMEIVRPAFSGKLMAGILSRTAPLMMSVRQNVFSYDPGRLTETRLISYTPKTASSEGLRLLKVREKEASKDIRDSDILISGGGGVMRDFKKLSDLAGELDALVSASRKTVDHGIAPRSIQVGQSGKTVSPKLYLALGINGSIQHIEGLKNVEYMIAVNTNKNAPICSISDIVVEGDAKEFINKLTEKIRKEKSKEARNEFAFQK</sequence>
<evidence type="ECO:0000313" key="1">
    <source>
        <dbReference type="EMBL" id="QOX64852.1"/>
    </source>
</evidence>
<dbReference type="Proteomes" id="UP000594014">
    <property type="component" value="Chromosome"/>
</dbReference>
<evidence type="ECO:0000313" key="2">
    <source>
        <dbReference type="Proteomes" id="UP000594014"/>
    </source>
</evidence>
<proteinExistence type="predicted"/>
<dbReference type="EMBL" id="CP042469">
    <property type="protein sequence ID" value="QOX64852.1"/>
    <property type="molecule type" value="Genomic_DNA"/>
</dbReference>
<organism evidence="1 2">
    <name type="scientific">Anoxybacterium hadale</name>
    <dbReference type="NCBI Taxonomy" id="3408580"/>
    <lineage>
        <taxon>Bacteria</taxon>
        <taxon>Bacillati</taxon>
        <taxon>Bacillota</taxon>
        <taxon>Clostridia</taxon>
        <taxon>Peptostreptococcales</taxon>
        <taxon>Anaerovoracaceae</taxon>
        <taxon>Anoxybacterium</taxon>
    </lineage>
</organism>
<reference evidence="1" key="1">
    <citation type="submission" date="2019-08" db="EMBL/GenBank/DDBJ databases">
        <title>Genome sequence of Clostridiales bacterium MT110.</title>
        <authorList>
            <person name="Cao J."/>
        </authorList>
    </citation>
    <scope>NUCLEOTIDE SEQUENCE</scope>
    <source>
        <strain evidence="1">MT110</strain>
    </source>
</reference>
<protein>
    <submittedName>
        <fullName evidence="1">Electron transfer flavoprotein subunit alpha/FixB family protein</fullName>
    </submittedName>
</protein>
<name>A0ACD1AE76_9FIRM</name>
<gene>
    <name evidence="1" type="ORF">FRZ06_16610</name>
</gene>
<accession>A0ACD1AE76</accession>